<accession>A0ACB8E4C6</accession>
<protein>
    <submittedName>
        <fullName evidence="1">Uncharacterized protein</fullName>
    </submittedName>
</protein>
<gene>
    <name evidence="1" type="ORF">HPB49_024447</name>
</gene>
<evidence type="ECO:0000313" key="2">
    <source>
        <dbReference type="Proteomes" id="UP000821865"/>
    </source>
</evidence>
<dbReference type="EMBL" id="CM023470">
    <property type="protein sequence ID" value="KAH7981471.1"/>
    <property type="molecule type" value="Genomic_DNA"/>
</dbReference>
<comment type="caution">
    <text evidence="1">The sequence shown here is derived from an EMBL/GenBank/DDBJ whole genome shotgun (WGS) entry which is preliminary data.</text>
</comment>
<keyword evidence="2" id="KW-1185">Reference proteome</keyword>
<organism evidence="1 2">
    <name type="scientific">Dermacentor silvarum</name>
    <name type="common">Tick</name>
    <dbReference type="NCBI Taxonomy" id="543639"/>
    <lineage>
        <taxon>Eukaryota</taxon>
        <taxon>Metazoa</taxon>
        <taxon>Ecdysozoa</taxon>
        <taxon>Arthropoda</taxon>
        <taxon>Chelicerata</taxon>
        <taxon>Arachnida</taxon>
        <taxon>Acari</taxon>
        <taxon>Parasitiformes</taxon>
        <taxon>Ixodida</taxon>
        <taxon>Ixodoidea</taxon>
        <taxon>Ixodidae</taxon>
        <taxon>Rhipicephalinae</taxon>
        <taxon>Dermacentor</taxon>
    </lineage>
</organism>
<reference evidence="1" key="1">
    <citation type="submission" date="2020-05" db="EMBL/GenBank/DDBJ databases">
        <title>Large-scale comparative analyses of tick genomes elucidate their genetic diversity and vector capacities.</title>
        <authorList>
            <person name="Jia N."/>
            <person name="Wang J."/>
            <person name="Shi W."/>
            <person name="Du L."/>
            <person name="Sun Y."/>
            <person name="Zhan W."/>
            <person name="Jiang J."/>
            <person name="Wang Q."/>
            <person name="Zhang B."/>
            <person name="Ji P."/>
            <person name="Sakyi L.B."/>
            <person name="Cui X."/>
            <person name="Yuan T."/>
            <person name="Jiang B."/>
            <person name="Yang W."/>
            <person name="Lam T.T.-Y."/>
            <person name="Chang Q."/>
            <person name="Ding S."/>
            <person name="Wang X."/>
            <person name="Zhu J."/>
            <person name="Ruan X."/>
            <person name="Zhao L."/>
            <person name="Wei J."/>
            <person name="Que T."/>
            <person name="Du C."/>
            <person name="Cheng J."/>
            <person name="Dai P."/>
            <person name="Han X."/>
            <person name="Huang E."/>
            <person name="Gao Y."/>
            <person name="Liu J."/>
            <person name="Shao H."/>
            <person name="Ye R."/>
            <person name="Li L."/>
            <person name="Wei W."/>
            <person name="Wang X."/>
            <person name="Wang C."/>
            <person name="Yang T."/>
            <person name="Huo Q."/>
            <person name="Li W."/>
            <person name="Guo W."/>
            <person name="Chen H."/>
            <person name="Zhou L."/>
            <person name="Ni X."/>
            <person name="Tian J."/>
            <person name="Zhou Y."/>
            <person name="Sheng Y."/>
            <person name="Liu T."/>
            <person name="Pan Y."/>
            <person name="Xia L."/>
            <person name="Li J."/>
            <person name="Zhao F."/>
            <person name="Cao W."/>
        </authorList>
    </citation>
    <scope>NUCLEOTIDE SEQUENCE</scope>
    <source>
        <strain evidence="1">Dsil-2018</strain>
    </source>
</reference>
<evidence type="ECO:0000313" key="1">
    <source>
        <dbReference type="EMBL" id="KAH7981471.1"/>
    </source>
</evidence>
<name>A0ACB8E4C6_DERSI</name>
<dbReference type="Proteomes" id="UP000821865">
    <property type="component" value="Chromosome 1"/>
</dbReference>
<proteinExistence type="predicted"/>
<sequence>MDSVNVPEEVVQYLVNQTDGSPIQREQVASLLRQRVMTATVTTAPHPEENLKEFIYVISAYYDRIGETVPKEENVQRVLRQMHPQLRDLAEGSTFTTLRELATEADGLMERAWRRWQYKPPPPPTNQVAKDLAFQPHRAVANALGPRPMSAAATVGTTTSATMSPPYHWPLHPAAVQPSYLRDRIHPAPTLPTLTQPIAYTSQPAARWQQPNTRQVHCQRCGGIGHVARQCATVPSTGARAGRMPRESVLGKHPFVDATLAGIYDSALQVAATAGRKEPLLDIRIGATTFQALVDTGSSVSPSGTTSDGGR</sequence>